<dbReference type="CDD" id="cd06225">
    <property type="entry name" value="HAMP"/>
    <property type="match status" value="1"/>
</dbReference>
<evidence type="ECO:0000256" key="6">
    <source>
        <dbReference type="ARBA" id="ARBA00022989"/>
    </source>
</evidence>
<evidence type="ECO:0000313" key="14">
    <source>
        <dbReference type="EMBL" id="MBD7968602.1"/>
    </source>
</evidence>
<keyword evidence="3" id="KW-0488">Methylation</keyword>
<comment type="caution">
    <text evidence="14">The sequence shown here is derived from an EMBL/GenBank/DDBJ whole genome shotgun (WGS) entry which is preliminary data.</text>
</comment>
<feature type="domain" description="Methyl-accepting transducer" evidence="12">
    <location>
        <begin position="370"/>
        <end position="634"/>
    </location>
</feature>
<reference evidence="14 15" key="1">
    <citation type="submission" date="2020-08" db="EMBL/GenBank/DDBJ databases">
        <title>A Genomic Blueprint of the Chicken Gut Microbiome.</title>
        <authorList>
            <person name="Gilroy R."/>
            <person name="Ravi A."/>
            <person name="Getino M."/>
            <person name="Pursley I."/>
            <person name="Horton D.L."/>
            <person name="Alikhan N.-F."/>
            <person name="Baker D."/>
            <person name="Gharbi K."/>
            <person name="Hall N."/>
            <person name="Watson M."/>
            <person name="Adriaenssens E.M."/>
            <person name="Foster-Nyarko E."/>
            <person name="Jarju S."/>
            <person name="Secka A."/>
            <person name="Antonio M."/>
            <person name="Oren A."/>
            <person name="Chaudhuri R."/>
            <person name="La Ragione R.M."/>
            <person name="Hildebrand F."/>
            <person name="Pallen M.J."/>
        </authorList>
    </citation>
    <scope>NUCLEOTIDE SEQUENCE [LARGE SCALE GENOMIC DNA]</scope>
    <source>
        <strain evidence="14 15">Sa2BVA9</strain>
    </source>
</reference>
<dbReference type="Pfam" id="PF00672">
    <property type="entry name" value="HAMP"/>
    <property type="match status" value="1"/>
</dbReference>
<dbReference type="PROSITE" id="PS50885">
    <property type="entry name" value="HAMP"/>
    <property type="match status" value="1"/>
</dbReference>
<keyword evidence="5 11" id="KW-0812">Transmembrane</keyword>
<dbReference type="Gene3D" id="1.10.287.950">
    <property type="entry name" value="Methyl-accepting chemotaxis protein"/>
    <property type="match status" value="1"/>
</dbReference>
<dbReference type="SUPFAM" id="SSF103190">
    <property type="entry name" value="Sensory domain-like"/>
    <property type="match status" value="1"/>
</dbReference>
<dbReference type="Proteomes" id="UP000608071">
    <property type="component" value="Unassembled WGS sequence"/>
</dbReference>
<evidence type="ECO:0000256" key="5">
    <source>
        <dbReference type="ARBA" id="ARBA00022692"/>
    </source>
</evidence>
<comment type="similarity">
    <text evidence="9">Belongs to the methyl-accepting chemotaxis (MCP) protein family.</text>
</comment>
<dbReference type="PROSITE" id="PS50111">
    <property type="entry name" value="CHEMOTAXIS_TRANSDUC_2"/>
    <property type="match status" value="1"/>
</dbReference>
<dbReference type="CDD" id="cd11386">
    <property type="entry name" value="MCP_signal"/>
    <property type="match status" value="1"/>
</dbReference>
<dbReference type="CDD" id="cd12912">
    <property type="entry name" value="PDC2_MCP_like"/>
    <property type="match status" value="1"/>
</dbReference>
<comment type="subcellular location">
    <subcellularLocation>
        <location evidence="1">Cell membrane</location>
        <topology evidence="1">Multi-pass membrane protein</topology>
    </subcellularLocation>
</comment>
<evidence type="ECO:0000256" key="11">
    <source>
        <dbReference type="SAM" id="Phobius"/>
    </source>
</evidence>
<keyword evidence="4" id="KW-0145">Chemotaxis</keyword>
<evidence type="ECO:0000256" key="1">
    <source>
        <dbReference type="ARBA" id="ARBA00004651"/>
    </source>
</evidence>
<evidence type="ECO:0000256" key="9">
    <source>
        <dbReference type="ARBA" id="ARBA00029447"/>
    </source>
</evidence>
<evidence type="ECO:0000256" key="8">
    <source>
        <dbReference type="ARBA" id="ARBA00023224"/>
    </source>
</evidence>
<feature type="domain" description="HAMP" evidence="13">
    <location>
        <begin position="299"/>
        <end position="351"/>
    </location>
</feature>
<keyword evidence="6 11" id="KW-1133">Transmembrane helix</keyword>
<evidence type="ECO:0000256" key="4">
    <source>
        <dbReference type="ARBA" id="ARBA00022500"/>
    </source>
</evidence>
<keyword evidence="2" id="KW-1003">Cell membrane</keyword>
<organism evidence="14 15">
    <name type="scientific">Paenibacillus gallinarum</name>
    <dbReference type="NCBI Taxonomy" id="2762232"/>
    <lineage>
        <taxon>Bacteria</taxon>
        <taxon>Bacillati</taxon>
        <taxon>Bacillota</taxon>
        <taxon>Bacilli</taxon>
        <taxon>Bacillales</taxon>
        <taxon>Paenibacillaceae</taxon>
        <taxon>Paenibacillus</taxon>
    </lineage>
</organism>
<evidence type="ECO:0000256" key="2">
    <source>
        <dbReference type="ARBA" id="ARBA00022475"/>
    </source>
</evidence>
<dbReference type="InterPro" id="IPR004090">
    <property type="entry name" value="Chemotax_Me-accpt_rcpt"/>
</dbReference>
<dbReference type="InterPro" id="IPR003660">
    <property type="entry name" value="HAMP_dom"/>
</dbReference>
<dbReference type="InterPro" id="IPR033479">
    <property type="entry name" value="dCache_1"/>
</dbReference>
<dbReference type="RefSeq" id="WP_191799852.1">
    <property type="nucleotide sequence ID" value="NZ_JACSQL010000004.1"/>
</dbReference>
<proteinExistence type="inferred from homology"/>
<keyword evidence="8 10" id="KW-0807">Transducer</keyword>
<evidence type="ECO:0000256" key="10">
    <source>
        <dbReference type="PROSITE-ProRule" id="PRU00284"/>
    </source>
</evidence>
<dbReference type="InterPro" id="IPR004089">
    <property type="entry name" value="MCPsignal_dom"/>
</dbReference>
<dbReference type="SUPFAM" id="SSF58104">
    <property type="entry name" value="Methyl-accepting chemotaxis protein (MCP) signaling domain"/>
    <property type="match status" value="1"/>
</dbReference>
<name>A0ABR8SYL2_9BACL</name>
<dbReference type="SMART" id="SM00304">
    <property type="entry name" value="HAMP"/>
    <property type="match status" value="1"/>
</dbReference>
<dbReference type="EMBL" id="JACSQL010000004">
    <property type="protein sequence ID" value="MBD7968602.1"/>
    <property type="molecule type" value="Genomic_DNA"/>
</dbReference>
<dbReference type="PRINTS" id="PR00260">
    <property type="entry name" value="CHEMTRNSDUCR"/>
</dbReference>
<evidence type="ECO:0000256" key="7">
    <source>
        <dbReference type="ARBA" id="ARBA00023136"/>
    </source>
</evidence>
<evidence type="ECO:0000313" key="15">
    <source>
        <dbReference type="Proteomes" id="UP000608071"/>
    </source>
</evidence>
<accession>A0ABR8SYL2</accession>
<dbReference type="Pfam" id="PF02743">
    <property type="entry name" value="dCache_1"/>
    <property type="match status" value="1"/>
</dbReference>
<evidence type="ECO:0000259" key="13">
    <source>
        <dbReference type="PROSITE" id="PS50885"/>
    </source>
</evidence>
<dbReference type="Gene3D" id="3.30.450.20">
    <property type="entry name" value="PAS domain"/>
    <property type="match status" value="2"/>
</dbReference>
<dbReference type="Pfam" id="PF00015">
    <property type="entry name" value="MCPsignal"/>
    <property type="match status" value="1"/>
</dbReference>
<keyword evidence="15" id="KW-1185">Reference proteome</keyword>
<dbReference type="InterPro" id="IPR029151">
    <property type="entry name" value="Sensor-like_sf"/>
</dbReference>
<dbReference type="CDD" id="cd18773">
    <property type="entry name" value="PDC1_HK_sensor"/>
    <property type="match status" value="1"/>
</dbReference>
<protein>
    <submittedName>
        <fullName evidence="14">Methyl-accepting chemotaxis protein</fullName>
    </submittedName>
</protein>
<dbReference type="PANTHER" id="PTHR32089:SF114">
    <property type="entry name" value="METHYL-ACCEPTING CHEMOTAXIS PROTEIN MCPB"/>
    <property type="match status" value="1"/>
</dbReference>
<keyword evidence="7 11" id="KW-0472">Membrane</keyword>
<evidence type="ECO:0000256" key="3">
    <source>
        <dbReference type="ARBA" id="ARBA00022481"/>
    </source>
</evidence>
<dbReference type="SMART" id="SM00283">
    <property type="entry name" value="MA"/>
    <property type="match status" value="1"/>
</dbReference>
<gene>
    <name evidence="14" type="ORF">H9647_11070</name>
</gene>
<sequence>MSEKPKKSLMSIRVKLITIFVLFLFIPSIVTAVFSFRTADQEIRQADLETGKQSLLLVSKQIDSLLENQKANLHLISMQTSSAQIVNGNSAVQQLVDNMRDSNPQIESILIVSDATGKQMKSPSLSNDEVVKETEWYKEALGTSDSVISMPYKSASTGNVVVTLAKRLSDGKGVASIQLGLNSLTSTVNGMKIGEKGVIYLVDQKGNYLVHTHFGAGSSAIELLSDQIVSNEEGSLKYSISGQNKSGYFINQPLTGWKIIAEFDLDEYEQVSIPMLKTLIIVLLISSIVGILIMIPVIRSLYKPIRGLVHASKTVGSGDLTIDLSVKQRDEYGLLAEGFNKMTRSLRSVLGEVNDTSQQLASSSQELAASSEQTTSATEQVASIMQQTAVGILHSNQSLGEAKQQVAEMSAGIKEISLQAEEVTSATEQVSNESQAGMEQIEQASVQMKQIGTSASNLNEVIEGLGSKTMEIRQIVEVITNIAKQTNILSLNASIEASRAGEHGRGFAVVAKEVKELADQSAASAADIAQLTHDMERGTTEASASMHSASQEIDKGIHTVNEAGEHFRSILASIQEVAMQMGAVSTASKQMDSTVDQVNEVFEIALAISDEIAAGAQEGSAASEEQLAAMEEVASSAAALSSIADEMKEIIERFKL</sequence>
<feature type="transmembrane region" description="Helical" evidence="11">
    <location>
        <begin position="279"/>
        <end position="298"/>
    </location>
</feature>
<evidence type="ECO:0000259" key="12">
    <source>
        <dbReference type="PROSITE" id="PS50111"/>
    </source>
</evidence>
<dbReference type="PANTHER" id="PTHR32089">
    <property type="entry name" value="METHYL-ACCEPTING CHEMOTAXIS PROTEIN MCPB"/>
    <property type="match status" value="1"/>
</dbReference>